<accession>A0AC35G362</accession>
<evidence type="ECO:0000313" key="2">
    <source>
        <dbReference type="WBParaSite" id="PS1159_v2.g23500.t1"/>
    </source>
</evidence>
<proteinExistence type="predicted"/>
<sequence length="127" mass="14286">MDILSTTTSGYDDIDDLDIYIQGLSDPEYVDFIADFLKPTPLEMGFVVIFLLLMVIGVIGNCLVVYVVISNRHMWSSMNLFLTNLAVSDLLVLILCLPPTVINDITKSFWFSATFCKAIVFCQDFLN</sequence>
<organism evidence="1 2">
    <name type="scientific">Panagrolaimus sp. PS1159</name>
    <dbReference type="NCBI Taxonomy" id="55785"/>
    <lineage>
        <taxon>Eukaryota</taxon>
        <taxon>Metazoa</taxon>
        <taxon>Ecdysozoa</taxon>
        <taxon>Nematoda</taxon>
        <taxon>Chromadorea</taxon>
        <taxon>Rhabditida</taxon>
        <taxon>Tylenchina</taxon>
        <taxon>Panagrolaimomorpha</taxon>
        <taxon>Panagrolaimoidea</taxon>
        <taxon>Panagrolaimidae</taxon>
        <taxon>Panagrolaimus</taxon>
    </lineage>
</organism>
<evidence type="ECO:0000313" key="1">
    <source>
        <dbReference type="Proteomes" id="UP000887580"/>
    </source>
</evidence>
<reference evidence="2" key="1">
    <citation type="submission" date="2022-11" db="UniProtKB">
        <authorList>
            <consortium name="WormBaseParasite"/>
        </authorList>
    </citation>
    <scope>IDENTIFICATION</scope>
</reference>
<dbReference type="Proteomes" id="UP000887580">
    <property type="component" value="Unplaced"/>
</dbReference>
<name>A0AC35G362_9BILA</name>
<dbReference type="WBParaSite" id="PS1159_v2.g23500.t1">
    <property type="protein sequence ID" value="PS1159_v2.g23500.t1"/>
    <property type="gene ID" value="PS1159_v2.g23500"/>
</dbReference>
<protein>
    <submittedName>
        <fullName evidence="2">G-protein coupled receptors family 1 profile domain-containing protein</fullName>
    </submittedName>
</protein>